<proteinExistence type="predicted"/>
<accession>A0A919BEJ3</accession>
<gene>
    <name evidence="1" type="ORF">GCM10017667_09560</name>
</gene>
<dbReference type="Proteomes" id="UP000632849">
    <property type="component" value="Unassembled WGS sequence"/>
</dbReference>
<name>A0A919BEJ3_STRFL</name>
<sequence length="97" mass="10018">MAAPPAAGTPLTVVGAGRVVCLGGRGAGATVASHLPCLPELALCWVFAAFAFGMDVPRSVTLRGNDRKTCTRVGEAHFVGLYAMGSRRDVLFGQSAR</sequence>
<evidence type="ECO:0000313" key="1">
    <source>
        <dbReference type="EMBL" id="GHF83613.1"/>
    </source>
</evidence>
<comment type="caution">
    <text evidence="1">The sequence shown here is derived from an EMBL/GenBank/DDBJ whole genome shotgun (WGS) entry which is preliminary data.</text>
</comment>
<dbReference type="EMBL" id="BNBE01000001">
    <property type="protein sequence ID" value="GHF83613.1"/>
    <property type="molecule type" value="Genomic_DNA"/>
</dbReference>
<reference evidence="1" key="1">
    <citation type="journal article" date="2014" name="Int. J. Syst. Evol. Microbiol.">
        <title>Complete genome sequence of Corynebacterium casei LMG S-19264T (=DSM 44701T), isolated from a smear-ripened cheese.</title>
        <authorList>
            <consortium name="US DOE Joint Genome Institute (JGI-PGF)"/>
            <person name="Walter F."/>
            <person name="Albersmeier A."/>
            <person name="Kalinowski J."/>
            <person name="Ruckert C."/>
        </authorList>
    </citation>
    <scope>NUCLEOTIDE SEQUENCE</scope>
    <source>
        <strain evidence="1">JCM 4122</strain>
    </source>
</reference>
<organism evidence="1 2">
    <name type="scientific">Streptomyces filamentosus</name>
    <name type="common">Streptomyces roseosporus</name>
    <dbReference type="NCBI Taxonomy" id="67294"/>
    <lineage>
        <taxon>Bacteria</taxon>
        <taxon>Bacillati</taxon>
        <taxon>Actinomycetota</taxon>
        <taxon>Actinomycetes</taxon>
        <taxon>Kitasatosporales</taxon>
        <taxon>Streptomycetaceae</taxon>
        <taxon>Streptomyces</taxon>
    </lineage>
</organism>
<keyword evidence="2" id="KW-1185">Reference proteome</keyword>
<dbReference type="AlphaFoldDB" id="A0A919BEJ3"/>
<evidence type="ECO:0000313" key="2">
    <source>
        <dbReference type="Proteomes" id="UP000632849"/>
    </source>
</evidence>
<reference evidence="1" key="2">
    <citation type="submission" date="2020-09" db="EMBL/GenBank/DDBJ databases">
        <authorList>
            <person name="Sun Q."/>
            <person name="Ohkuma M."/>
        </authorList>
    </citation>
    <scope>NUCLEOTIDE SEQUENCE</scope>
    <source>
        <strain evidence="1">JCM 4122</strain>
    </source>
</reference>
<protein>
    <submittedName>
        <fullName evidence="1">Uncharacterized protein</fullName>
    </submittedName>
</protein>